<evidence type="ECO:0000313" key="1">
    <source>
        <dbReference type="EMBL" id="XCH41200.1"/>
    </source>
</evidence>
<sequence>MGVTFVGFRFRSAIRRRSRELVVRVLRAYLLSFHTHCLSSGGGFKPQSLVCVSSKLSYVHFEY</sequence>
<organism evidence="1">
    <name type="scientific">Salmonella phage vB_STmST313_KE28</name>
    <dbReference type="NCBI Taxonomy" id="3161179"/>
    <lineage>
        <taxon>Viruses</taxon>
        <taxon>Duplodnaviria</taxon>
        <taxon>Heunggongvirae</taxon>
        <taxon>Uroviricota</taxon>
        <taxon>Caudoviricetes</taxon>
        <taxon>Pantevenvirales</taxon>
        <taxon>Ackermannviridae</taxon>
        <taxon>Cvivirinae</taxon>
        <taxon>Kuttervirus</taxon>
    </lineage>
</organism>
<gene>
    <name evidence="1" type="ORF">YANPRGVA_CDS0024</name>
</gene>
<protein>
    <submittedName>
        <fullName evidence="1">Uncharacterized protein</fullName>
    </submittedName>
</protein>
<proteinExistence type="predicted"/>
<name>A0AAU8GI33_9CAUD</name>
<reference evidence="1" key="1">
    <citation type="submission" date="2024-05" db="EMBL/GenBank/DDBJ databases">
        <authorList>
            <person name="Mugo M.M."/>
            <person name="Musyoki A.M."/>
            <person name="Makumi A.M."/>
            <person name="Mutai I."/>
            <person name="Drechsel O."/>
            <person name="Kering K.K."/>
            <person name="Muturi P."/>
            <person name="Mbae C.K."/>
            <person name="Kariuki S.M."/>
        </authorList>
    </citation>
    <scope>NUCLEOTIDE SEQUENCE</scope>
</reference>
<accession>A0AAU8GI33</accession>
<dbReference type="EMBL" id="PP856727">
    <property type="protein sequence ID" value="XCH41200.1"/>
    <property type="molecule type" value="Genomic_DNA"/>
</dbReference>